<feature type="transmembrane region" description="Helical" evidence="6">
    <location>
        <begin position="133"/>
        <end position="151"/>
    </location>
</feature>
<sequence precursor="true">MDRTMLIVGPLLGAAAAWAASLSGLGAAAAWTAAVVVLCAVWWVSEPVPIPATSLIPIALFPLVGVLTPAEVGQAYGNPLVLLFLGGFLLSTAMERSGAHRRTALSMVSLFGASNGRWLVGGFMLAAGVLSMWISNMATTLMLLPIALAVIEQTDDRKLQTALMLGIAYAASIGGIGTPIGTPPNLVFMQVYRSVAGSEPTFLEWMSWSLPVAIVMGPLAMLWLTRNLGKSSPIELPSAGEWRSEELRTLTVFAVTTVLWITRKEPFGGWSGWASLLQANDASVALLAAVAMFLIPNGRGERLLDWETAVRIPWGILILYGGGIAIATAFTSSGLSNAIGESLSSVAGTPVPVLIAMVCMVVTFLTEVTSNTATATLLMPFLAAVAHGAGVDPRVLMVPATLSASFAFMLPVATPPNAVVFGTGCVGMRTMATEGFVLNLIGVAVVTAVCSWTFATF</sequence>
<accession>A0A5C5VST3</accession>
<evidence type="ECO:0000256" key="6">
    <source>
        <dbReference type="SAM" id="Phobius"/>
    </source>
</evidence>
<feature type="transmembrane region" description="Helical" evidence="6">
    <location>
        <begin position="372"/>
        <end position="390"/>
    </location>
</feature>
<protein>
    <submittedName>
        <fullName evidence="8">Sodium-dependent dicarboxylate transporter SdcS</fullName>
    </submittedName>
</protein>
<evidence type="ECO:0000256" key="2">
    <source>
        <dbReference type="ARBA" id="ARBA00022448"/>
    </source>
</evidence>
<evidence type="ECO:0000313" key="8">
    <source>
        <dbReference type="EMBL" id="TWT41330.1"/>
    </source>
</evidence>
<organism evidence="8 9">
    <name type="scientific">Botrimarina hoheduenensis</name>
    <dbReference type="NCBI Taxonomy" id="2528000"/>
    <lineage>
        <taxon>Bacteria</taxon>
        <taxon>Pseudomonadati</taxon>
        <taxon>Planctomycetota</taxon>
        <taxon>Planctomycetia</taxon>
        <taxon>Pirellulales</taxon>
        <taxon>Lacipirellulaceae</taxon>
        <taxon>Botrimarina</taxon>
    </lineage>
</organism>
<dbReference type="GO" id="GO:0005886">
    <property type="term" value="C:plasma membrane"/>
    <property type="evidence" value="ECO:0007669"/>
    <property type="project" value="TreeGrafter"/>
</dbReference>
<evidence type="ECO:0000256" key="1">
    <source>
        <dbReference type="ARBA" id="ARBA00004141"/>
    </source>
</evidence>
<feature type="signal peptide" evidence="7">
    <location>
        <begin position="1"/>
        <end position="19"/>
    </location>
</feature>
<feature type="transmembrane region" description="Helical" evidence="6">
    <location>
        <begin position="312"/>
        <end position="331"/>
    </location>
</feature>
<keyword evidence="9" id="KW-1185">Reference proteome</keyword>
<keyword evidence="4 6" id="KW-1133">Transmembrane helix</keyword>
<evidence type="ECO:0000256" key="4">
    <source>
        <dbReference type="ARBA" id="ARBA00022989"/>
    </source>
</evidence>
<dbReference type="NCBIfam" id="TIGR00785">
    <property type="entry name" value="dass"/>
    <property type="match status" value="1"/>
</dbReference>
<dbReference type="RefSeq" id="WP_146575255.1">
    <property type="nucleotide sequence ID" value="NZ_SJPH01000009.1"/>
</dbReference>
<feature type="transmembrane region" description="Helical" evidence="6">
    <location>
        <begin position="343"/>
        <end position="365"/>
    </location>
</feature>
<feature type="transmembrane region" description="Helical" evidence="6">
    <location>
        <begin position="76"/>
        <end position="93"/>
    </location>
</feature>
<keyword evidence="7" id="KW-0732">Signal</keyword>
<keyword evidence="2" id="KW-0813">Transport</keyword>
<dbReference type="PANTHER" id="PTHR10283:SF82">
    <property type="entry name" value="SOLUTE CARRIER FAMILY 13 MEMBER 2"/>
    <property type="match status" value="1"/>
</dbReference>
<dbReference type="Pfam" id="PF00939">
    <property type="entry name" value="Na_sulph_symp"/>
    <property type="match status" value="1"/>
</dbReference>
<dbReference type="OrthoDB" id="9766267at2"/>
<comment type="caution">
    <text evidence="8">The sequence shown here is derived from an EMBL/GenBank/DDBJ whole genome shotgun (WGS) entry which is preliminary data.</text>
</comment>
<feature type="transmembrane region" description="Helical" evidence="6">
    <location>
        <begin position="202"/>
        <end position="224"/>
    </location>
</feature>
<feature type="transmembrane region" description="Helical" evidence="6">
    <location>
        <begin position="402"/>
        <end position="424"/>
    </location>
</feature>
<dbReference type="PROSITE" id="PS01271">
    <property type="entry name" value="NA_SULFATE"/>
    <property type="match status" value="1"/>
</dbReference>
<keyword evidence="3 6" id="KW-0812">Transmembrane</keyword>
<evidence type="ECO:0000313" key="9">
    <source>
        <dbReference type="Proteomes" id="UP000318995"/>
    </source>
</evidence>
<comment type="subcellular location">
    <subcellularLocation>
        <location evidence="1">Membrane</location>
        <topology evidence="1">Multi-pass membrane protein</topology>
    </subcellularLocation>
</comment>
<feature type="chain" id="PRO_5022911229" evidence="7">
    <location>
        <begin position="20"/>
        <end position="457"/>
    </location>
</feature>
<dbReference type="AlphaFoldDB" id="A0A5C5VST3"/>
<dbReference type="CDD" id="cd01115">
    <property type="entry name" value="SLC13_permease"/>
    <property type="match status" value="1"/>
</dbReference>
<feature type="transmembrane region" description="Helical" evidence="6">
    <location>
        <begin position="52"/>
        <end position="70"/>
    </location>
</feature>
<feature type="transmembrane region" description="Helical" evidence="6">
    <location>
        <begin position="436"/>
        <end position="455"/>
    </location>
</feature>
<proteinExistence type="predicted"/>
<name>A0A5C5VST3_9BACT</name>
<dbReference type="InterPro" id="IPR001898">
    <property type="entry name" value="SLC13A/DASS"/>
</dbReference>
<dbReference type="EMBL" id="SJPH01000009">
    <property type="protein sequence ID" value="TWT41330.1"/>
    <property type="molecule type" value="Genomic_DNA"/>
</dbReference>
<feature type="transmembrane region" description="Helical" evidence="6">
    <location>
        <begin position="29"/>
        <end position="45"/>
    </location>
</feature>
<feature type="transmembrane region" description="Helical" evidence="6">
    <location>
        <begin position="163"/>
        <end position="182"/>
    </location>
</feature>
<gene>
    <name evidence="8" type="primary">sdcS_3</name>
    <name evidence="8" type="ORF">Pla111_30440</name>
</gene>
<evidence type="ECO:0000256" key="7">
    <source>
        <dbReference type="SAM" id="SignalP"/>
    </source>
</evidence>
<dbReference type="GO" id="GO:0015141">
    <property type="term" value="F:succinate transmembrane transporter activity"/>
    <property type="evidence" value="ECO:0007669"/>
    <property type="project" value="UniProtKB-ARBA"/>
</dbReference>
<keyword evidence="5 6" id="KW-0472">Membrane</keyword>
<evidence type="ECO:0000256" key="3">
    <source>
        <dbReference type="ARBA" id="ARBA00022692"/>
    </source>
</evidence>
<dbReference type="InterPro" id="IPR031312">
    <property type="entry name" value="Na/sul_symport_CS"/>
</dbReference>
<dbReference type="Proteomes" id="UP000318995">
    <property type="component" value="Unassembled WGS sequence"/>
</dbReference>
<evidence type="ECO:0000256" key="5">
    <source>
        <dbReference type="ARBA" id="ARBA00023136"/>
    </source>
</evidence>
<reference evidence="8 9" key="1">
    <citation type="submission" date="2019-02" db="EMBL/GenBank/DDBJ databases">
        <title>Deep-cultivation of Planctomycetes and their phenomic and genomic characterization uncovers novel biology.</title>
        <authorList>
            <person name="Wiegand S."/>
            <person name="Jogler M."/>
            <person name="Boedeker C."/>
            <person name="Pinto D."/>
            <person name="Vollmers J."/>
            <person name="Rivas-Marin E."/>
            <person name="Kohn T."/>
            <person name="Peeters S.H."/>
            <person name="Heuer A."/>
            <person name="Rast P."/>
            <person name="Oberbeckmann S."/>
            <person name="Bunk B."/>
            <person name="Jeske O."/>
            <person name="Meyerdierks A."/>
            <person name="Storesund J.E."/>
            <person name="Kallscheuer N."/>
            <person name="Luecker S."/>
            <person name="Lage O.M."/>
            <person name="Pohl T."/>
            <person name="Merkel B.J."/>
            <person name="Hornburger P."/>
            <person name="Mueller R.-W."/>
            <person name="Bruemmer F."/>
            <person name="Labrenz M."/>
            <person name="Spormann A.M."/>
            <person name="Op Den Camp H."/>
            <person name="Overmann J."/>
            <person name="Amann R."/>
            <person name="Jetten M.S.M."/>
            <person name="Mascher T."/>
            <person name="Medema M.H."/>
            <person name="Devos D.P."/>
            <person name="Kaster A.-K."/>
            <person name="Ovreas L."/>
            <person name="Rohde M."/>
            <person name="Galperin M.Y."/>
            <person name="Jogler C."/>
        </authorList>
    </citation>
    <scope>NUCLEOTIDE SEQUENCE [LARGE SCALE GENOMIC DNA]</scope>
    <source>
        <strain evidence="8 9">Pla111</strain>
    </source>
</reference>
<dbReference type="PANTHER" id="PTHR10283">
    <property type="entry name" value="SOLUTE CARRIER FAMILY 13 MEMBER"/>
    <property type="match status" value="1"/>
</dbReference>